<feature type="region of interest" description="Disordered" evidence="1">
    <location>
        <begin position="1"/>
        <end position="36"/>
    </location>
</feature>
<gene>
    <name evidence="2" type="ORF">GE061_009983</name>
</gene>
<accession>A0A8S9Y3V2</accession>
<sequence>MSDPGLDFKSLQGSPLPSLHLSPPAAADNPSSTKSPRQLHSKFLVTVHAVQRFFTSGFFWCPIILISFGTEVADS</sequence>
<protein>
    <submittedName>
        <fullName evidence="2">Uncharacterized protein</fullName>
    </submittedName>
</protein>
<dbReference type="EMBL" id="WIXP02000002">
    <property type="protein sequence ID" value="KAF6215231.1"/>
    <property type="molecule type" value="Genomic_DNA"/>
</dbReference>
<proteinExistence type="predicted"/>
<name>A0A8S9Y3V2_APOLU</name>
<reference evidence="2" key="1">
    <citation type="journal article" date="2021" name="Mol. Ecol. Resour.">
        <title>Apolygus lucorum genome provides insights into omnivorousness and mesophyll feeding.</title>
        <authorList>
            <person name="Liu Y."/>
            <person name="Liu H."/>
            <person name="Wang H."/>
            <person name="Huang T."/>
            <person name="Liu B."/>
            <person name="Yang B."/>
            <person name="Yin L."/>
            <person name="Li B."/>
            <person name="Zhang Y."/>
            <person name="Zhang S."/>
            <person name="Jiang F."/>
            <person name="Zhang X."/>
            <person name="Ren Y."/>
            <person name="Wang B."/>
            <person name="Wang S."/>
            <person name="Lu Y."/>
            <person name="Wu K."/>
            <person name="Fan W."/>
            <person name="Wang G."/>
        </authorList>
    </citation>
    <scope>NUCLEOTIDE SEQUENCE</scope>
    <source>
        <strain evidence="2">12Hb</strain>
    </source>
</reference>
<keyword evidence="3" id="KW-1185">Reference proteome</keyword>
<dbReference type="Proteomes" id="UP000466442">
    <property type="component" value="Unassembled WGS sequence"/>
</dbReference>
<feature type="compositionally biased region" description="Low complexity" evidence="1">
    <location>
        <begin position="10"/>
        <end position="24"/>
    </location>
</feature>
<organism evidence="2 3">
    <name type="scientific">Apolygus lucorum</name>
    <name type="common">Small green plant bug</name>
    <name type="synonym">Lygocoris lucorum</name>
    <dbReference type="NCBI Taxonomy" id="248454"/>
    <lineage>
        <taxon>Eukaryota</taxon>
        <taxon>Metazoa</taxon>
        <taxon>Ecdysozoa</taxon>
        <taxon>Arthropoda</taxon>
        <taxon>Hexapoda</taxon>
        <taxon>Insecta</taxon>
        <taxon>Pterygota</taxon>
        <taxon>Neoptera</taxon>
        <taxon>Paraneoptera</taxon>
        <taxon>Hemiptera</taxon>
        <taxon>Heteroptera</taxon>
        <taxon>Panheteroptera</taxon>
        <taxon>Cimicomorpha</taxon>
        <taxon>Miridae</taxon>
        <taxon>Mirini</taxon>
        <taxon>Apolygus</taxon>
    </lineage>
</organism>
<evidence type="ECO:0000313" key="2">
    <source>
        <dbReference type="EMBL" id="KAF6215231.1"/>
    </source>
</evidence>
<dbReference type="AlphaFoldDB" id="A0A8S9Y3V2"/>
<evidence type="ECO:0000313" key="3">
    <source>
        <dbReference type="Proteomes" id="UP000466442"/>
    </source>
</evidence>
<comment type="caution">
    <text evidence="2">The sequence shown here is derived from an EMBL/GenBank/DDBJ whole genome shotgun (WGS) entry which is preliminary data.</text>
</comment>
<evidence type="ECO:0000256" key="1">
    <source>
        <dbReference type="SAM" id="MobiDB-lite"/>
    </source>
</evidence>